<name>A0AAV5U7J3_9BILA</name>
<protein>
    <recommendedName>
        <fullName evidence="5">G protein-coupled receptor</fullName>
    </recommendedName>
</protein>
<proteinExistence type="predicted"/>
<dbReference type="AlphaFoldDB" id="A0AAV5U7J3"/>
<evidence type="ECO:0000256" key="1">
    <source>
        <dbReference type="SAM" id="MobiDB-lite"/>
    </source>
</evidence>
<sequence length="85" mass="9527">SQKTHSSLNPFRNKNRAKDASRSRFATVFSMVFTLRIVILQCVVPPVVFVASIVPFLLEHSDGFNDPLVEAIINIVRSKNVRLSS</sequence>
<feature type="compositionally biased region" description="Polar residues" evidence="1">
    <location>
        <begin position="1"/>
        <end position="12"/>
    </location>
</feature>
<keyword evidence="2" id="KW-0472">Membrane</keyword>
<gene>
    <name evidence="3" type="ORF">PENTCL1PPCAC_24911</name>
</gene>
<keyword evidence="4" id="KW-1185">Reference proteome</keyword>
<feature type="region of interest" description="Disordered" evidence="1">
    <location>
        <begin position="1"/>
        <end position="21"/>
    </location>
</feature>
<evidence type="ECO:0000313" key="4">
    <source>
        <dbReference type="Proteomes" id="UP001432027"/>
    </source>
</evidence>
<feature type="non-terminal residue" evidence="3">
    <location>
        <position position="1"/>
    </location>
</feature>
<dbReference type="EMBL" id="BTSX01000006">
    <property type="protein sequence ID" value="GMT02737.1"/>
    <property type="molecule type" value="Genomic_DNA"/>
</dbReference>
<evidence type="ECO:0000256" key="2">
    <source>
        <dbReference type="SAM" id="Phobius"/>
    </source>
</evidence>
<keyword evidence="2" id="KW-0812">Transmembrane</keyword>
<comment type="caution">
    <text evidence="3">The sequence shown here is derived from an EMBL/GenBank/DDBJ whole genome shotgun (WGS) entry which is preliminary data.</text>
</comment>
<keyword evidence="2" id="KW-1133">Transmembrane helix</keyword>
<dbReference type="Proteomes" id="UP001432027">
    <property type="component" value="Unassembled WGS sequence"/>
</dbReference>
<feature type="transmembrane region" description="Helical" evidence="2">
    <location>
        <begin position="25"/>
        <end position="58"/>
    </location>
</feature>
<evidence type="ECO:0008006" key="5">
    <source>
        <dbReference type="Google" id="ProtNLM"/>
    </source>
</evidence>
<reference evidence="3" key="1">
    <citation type="submission" date="2023-10" db="EMBL/GenBank/DDBJ databases">
        <title>Genome assembly of Pristionchus species.</title>
        <authorList>
            <person name="Yoshida K."/>
            <person name="Sommer R.J."/>
        </authorList>
    </citation>
    <scope>NUCLEOTIDE SEQUENCE</scope>
    <source>
        <strain evidence="3">RS0144</strain>
    </source>
</reference>
<organism evidence="3 4">
    <name type="scientific">Pristionchus entomophagus</name>
    <dbReference type="NCBI Taxonomy" id="358040"/>
    <lineage>
        <taxon>Eukaryota</taxon>
        <taxon>Metazoa</taxon>
        <taxon>Ecdysozoa</taxon>
        <taxon>Nematoda</taxon>
        <taxon>Chromadorea</taxon>
        <taxon>Rhabditida</taxon>
        <taxon>Rhabditina</taxon>
        <taxon>Diplogasteromorpha</taxon>
        <taxon>Diplogasteroidea</taxon>
        <taxon>Neodiplogasteridae</taxon>
        <taxon>Pristionchus</taxon>
    </lineage>
</organism>
<evidence type="ECO:0000313" key="3">
    <source>
        <dbReference type="EMBL" id="GMT02737.1"/>
    </source>
</evidence>
<accession>A0AAV5U7J3</accession>